<dbReference type="Pfam" id="PF10026">
    <property type="entry name" value="DUF2268"/>
    <property type="match status" value="1"/>
</dbReference>
<dbReference type="Proteomes" id="UP000784880">
    <property type="component" value="Unassembled WGS sequence"/>
</dbReference>
<name>A0ABS6JHW7_9BACI</name>
<dbReference type="EMBL" id="JAHQCS010000131">
    <property type="protein sequence ID" value="MBU9713264.1"/>
    <property type="molecule type" value="Genomic_DNA"/>
</dbReference>
<sequence>MGLINSSVWLKRLYEVSAESEPLNVIKFSKLMEHFPDWSKEEWLHYLYTQGMLPISKDTQDIWRKWQSNNPVLGLSKIFQQCKEYLKGPDVDIFLFPINENSHWLMEGMGGKNGITFPNVMFLFFHGEVTQKEKQALMIHEYHHICRLHHHGHTEDSVSLLESIVMEGLAEWEVKKQIGSEYLAPWVKLYSNEFLWKWWERVIQEKITLRGRKRHTAYMYGGKYGFPKWLGYNIGFRMVESFAEKNDNLNSLELVQMPAEKILHESFFSDR</sequence>
<dbReference type="InterPro" id="IPR018728">
    <property type="entry name" value="DUF2268"/>
</dbReference>
<comment type="caution">
    <text evidence="2">The sequence shown here is derived from an EMBL/GenBank/DDBJ whole genome shotgun (WGS) entry which is preliminary data.</text>
</comment>
<proteinExistence type="predicted"/>
<evidence type="ECO:0000313" key="3">
    <source>
        <dbReference type="Proteomes" id="UP000784880"/>
    </source>
</evidence>
<protein>
    <submittedName>
        <fullName evidence="2">DUF2268 domain-containing protein</fullName>
    </submittedName>
</protein>
<keyword evidence="3" id="KW-1185">Reference proteome</keyword>
<evidence type="ECO:0000313" key="2">
    <source>
        <dbReference type="EMBL" id="MBU9713264.1"/>
    </source>
</evidence>
<accession>A0ABS6JHW7</accession>
<reference evidence="2 3" key="1">
    <citation type="submission" date="2021-06" db="EMBL/GenBank/DDBJ databases">
        <title>Bacillus sp. RD4P76, an endophyte from a halophyte.</title>
        <authorList>
            <person name="Sun J.-Q."/>
        </authorList>
    </citation>
    <scope>NUCLEOTIDE SEQUENCE [LARGE SCALE GENOMIC DNA]</scope>
    <source>
        <strain evidence="2 3">CGMCC 1.15917</strain>
    </source>
</reference>
<dbReference type="RefSeq" id="WP_217067423.1">
    <property type="nucleotide sequence ID" value="NZ_JAHQCS010000131.1"/>
</dbReference>
<organism evidence="2 3">
    <name type="scientific">Evansella tamaricis</name>
    <dbReference type="NCBI Taxonomy" id="2069301"/>
    <lineage>
        <taxon>Bacteria</taxon>
        <taxon>Bacillati</taxon>
        <taxon>Bacillota</taxon>
        <taxon>Bacilli</taxon>
        <taxon>Bacillales</taxon>
        <taxon>Bacillaceae</taxon>
        <taxon>Evansella</taxon>
    </lineage>
</organism>
<feature type="domain" description="DUF2268" evidence="1">
    <location>
        <begin position="76"/>
        <end position="263"/>
    </location>
</feature>
<evidence type="ECO:0000259" key="1">
    <source>
        <dbReference type="Pfam" id="PF10026"/>
    </source>
</evidence>
<gene>
    <name evidence="2" type="ORF">KS419_16150</name>
</gene>